<feature type="region of interest" description="Disordered" evidence="1">
    <location>
        <begin position="239"/>
        <end position="262"/>
    </location>
</feature>
<feature type="compositionally biased region" description="Low complexity" evidence="1">
    <location>
        <begin position="251"/>
        <end position="262"/>
    </location>
</feature>
<dbReference type="EMBL" id="NHTK01005986">
    <property type="protein sequence ID" value="PPQ69395.1"/>
    <property type="molecule type" value="Genomic_DNA"/>
</dbReference>
<dbReference type="PANTHER" id="PTHR35043:SF8">
    <property type="entry name" value="DUF4220 DOMAIN-CONTAINING PROTEIN"/>
    <property type="match status" value="1"/>
</dbReference>
<feature type="transmembrane region" description="Helical" evidence="2">
    <location>
        <begin position="53"/>
        <end position="73"/>
    </location>
</feature>
<dbReference type="STRING" id="181874.A0A409VSY8"/>
<organism evidence="3 4">
    <name type="scientific">Panaeolus cyanescens</name>
    <dbReference type="NCBI Taxonomy" id="181874"/>
    <lineage>
        <taxon>Eukaryota</taxon>
        <taxon>Fungi</taxon>
        <taxon>Dikarya</taxon>
        <taxon>Basidiomycota</taxon>
        <taxon>Agaricomycotina</taxon>
        <taxon>Agaricomycetes</taxon>
        <taxon>Agaricomycetidae</taxon>
        <taxon>Agaricales</taxon>
        <taxon>Agaricineae</taxon>
        <taxon>Galeropsidaceae</taxon>
        <taxon>Panaeolus</taxon>
    </lineage>
</organism>
<gene>
    <name evidence="3" type="ORF">CVT24_001664</name>
</gene>
<protein>
    <submittedName>
        <fullName evidence="3">Uncharacterized protein</fullName>
    </submittedName>
</protein>
<keyword evidence="2" id="KW-0472">Membrane</keyword>
<keyword evidence="2" id="KW-1133">Transmembrane helix</keyword>
<evidence type="ECO:0000313" key="4">
    <source>
        <dbReference type="Proteomes" id="UP000284842"/>
    </source>
</evidence>
<feature type="transmembrane region" description="Helical" evidence="2">
    <location>
        <begin position="14"/>
        <end position="33"/>
    </location>
</feature>
<keyword evidence="4" id="KW-1185">Reference proteome</keyword>
<dbReference type="InParanoid" id="A0A409VSY8"/>
<feature type="transmembrane region" description="Helical" evidence="2">
    <location>
        <begin position="364"/>
        <end position="389"/>
    </location>
</feature>
<evidence type="ECO:0000313" key="3">
    <source>
        <dbReference type="EMBL" id="PPQ69395.1"/>
    </source>
</evidence>
<feature type="transmembrane region" description="Helical" evidence="2">
    <location>
        <begin position="269"/>
        <end position="287"/>
    </location>
</feature>
<proteinExistence type="predicted"/>
<dbReference type="OrthoDB" id="9451547at2759"/>
<name>A0A409VSY8_9AGAR</name>
<accession>A0A409VSY8</accession>
<comment type="caution">
    <text evidence="3">The sequence shown here is derived from an EMBL/GenBank/DDBJ whole genome shotgun (WGS) entry which is preliminary data.</text>
</comment>
<reference evidence="3 4" key="1">
    <citation type="journal article" date="2018" name="Evol. Lett.">
        <title>Horizontal gene cluster transfer increased hallucinogenic mushroom diversity.</title>
        <authorList>
            <person name="Reynolds H.T."/>
            <person name="Vijayakumar V."/>
            <person name="Gluck-Thaler E."/>
            <person name="Korotkin H.B."/>
            <person name="Matheny P.B."/>
            <person name="Slot J.C."/>
        </authorList>
    </citation>
    <scope>NUCLEOTIDE SEQUENCE [LARGE SCALE GENOMIC DNA]</scope>
    <source>
        <strain evidence="3 4">2629</strain>
    </source>
</reference>
<feature type="region of interest" description="Disordered" evidence="1">
    <location>
        <begin position="299"/>
        <end position="355"/>
    </location>
</feature>
<evidence type="ECO:0000256" key="1">
    <source>
        <dbReference type="SAM" id="MobiDB-lite"/>
    </source>
</evidence>
<dbReference type="AlphaFoldDB" id="A0A409VSY8"/>
<evidence type="ECO:0000256" key="2">
    <source>
        <dbReference type="SAM" id="Phobius"/>
    </source>
</evidence>
<feature type="compositionally biased region" description="Low complexity" evidence="1">
    <location>
        <begin position="312"/>
        <end position="342"/>
    </location>
</feature>
<dbReference type="Proteomes" id="UP000284842">
    <property type="component" value="Unassembled WGS sequence"/>
</dbReference>
<keyword evidence="2" id="KW-0812">Transmembrane</keyword>
<feature type="transmembrane region" description="Helical" evidence="2">
    <location>
        <begin position="180"/>
        <end position="197"/>
    </location>
</feature>
<sequence>MQELSFDPPSHRKLGQIIYQCLITILISTWLSTHPNLPGELLWYKRLWRRTKLWIWSLLVPEVILIWSIRQMFAARKYALKYKDQGWTTAHGHFLQMGGFVIRDSIASHAGDVIRAISPPEFDALVSSSLITFPSLSYRALIDKSKTHPLATLLGALQAFWFVANCIARADQGIGLTKPEVVTLGIVLLNAAIYFIWWNKPLNVAHPIQLFPKPFSEAPKGTLKLEVVTEEKSEDLIALSRSRGYSTNGPSDTDISTSSTSTSTKAKNASYIIVSILFFPIFILVKLGQITFATNITEDKSKGKSAPPSIPKPTTENPENTNNTPTPAPQTTKSPLSESPAPTSSPSPTPPPVPTRLSRSSIPYIIISHLSTLITYVCIALYLIARLYIFVEAFISLRTIPGRPGTLLDDVKGWTRFIPHL</sequence>
<feature type="compositionally biased region" description="Pro residues" evidence="1">
    <location>
        <begin position="343"/>
        <end position="354"/>
    </location>
</feature>
<dbReference type="PANTHER" id="PTHR35043">
    <property type="entry name" value="TRANSCRIPTION FACTOR DOMAIN-CONTAINING PROTEIN"/>
    <property type="match status" value="1"/>
</dbReference>